<sequence>MSVTPFTTFAPTQDFSSPVSFVDEFHSIFMDRYTLLCPLLRDRVTAEWGEDVLVLDQIHECAEPQYKNQPKDL</sequence>
<dbReference type="AlphaFoldDB" id="A0A9K3DC25"/>
<keyword evidence="2" id="KW-1185">Reference proteome</keyword>
<dbReference type="Proteomes" id="UP000265618">
    <property type="component" value="Unassembled WGS sequence"/>
</dbReference>
<reference evidence="1 2" key="1">
    <citation type="journal article" date="2018" name="PLoS ONE">
        <title>The draft genome of Kipferlia bialata reveals reductive genome evolution in fornicate parasites.</title>
        <authorList>
            <person name="Tanifuji G."/>
            <person name="Takabayashi S."/>
            <person name="Kume K."/>
            <person name="Takagi M."/>
            <person name="Nakayama T."/>
            <person name="Kamikawa R."/>
            <person name="Inagaki Y."/>
            <person name="Hashimoto T."/>
        </authorList>
    </citation>
    <scope>NUCLEOTIDE SEQUENCE [LARGE SCALE GENOMIC DNA]</scope>
    <source>
        <strain evidence="1">NY0173</strain>
    </source>
</reference>
<feature type="non-terminal residue" evidence="1">
    <location>
        <position position="73"/>
    </location>
</feature>
<dbReference type="EMBL" id="BDIP01007816">
    <property type="protein sequence ID" value="GIQ91495.1"/>
    <property type="molecule type" value="Genomic_DNA"/>
</dbReference>
<organism evidence="1 2">
    <name type="scientific">Kipferlia bialata</name>
    <dbReference type="NCBI Taxonomy" id="797122"/>
    <lineage>
        <taxon>Eukaryota</taxon>
        <taxon>Metamonada</taxon>
        <taxon>Carpediemonas-like organisms</taxon>
        <taxon>Kipferlia</taxon>
    </lineage>
</organism>
<gene>
    <name evidence="1" type="ORF">KIPB_014774</name>
</gene>
<comment type="caution">
    <text evidence="1">The sequence shown here is derived from an EMBL/GenBank/DDBJ whole genome shotgun (WGS) entry which is preliminary data.</text>
</comment>
<proteinExistence type="predicted"/>
<accession>A0A9K3DC25</accession>
<name>A0A9K3DC25_9EUKA</name>
<protein>
    <submittedName>
        <fullName evidence="1">Uncharacterized protein</fullName>
    </submittedName>
</protein>
<evidence type="ECO:0000313" key="2">
    <source>
        <dbReference type="Proteomes" id="UP000265618"/>
    </source>
</evidence>
<evidence type="ECO:0000313" key="1">
    <source>
        <dbReference type="EMBL" id="GIQ91495.1"/>
    </source>
</evidence>